<evidence type="ECO:0000313" key="4">
    <source>
        <dbReference type="EMBL" id="CAE4586986.1"/>
    </source>
</evidence>
<dbReference type="InterPro" id="IPR000571">
    <property type="entry name" value="Znf_CCCH"/>
</dbReference>
<accession>A0A7S4QL84</accession>
<dbReference type="EMBL" id="HBNR01032383">
    <property type="protein sequence ID" value="CAE4586986.1"/>
    <property type="molecule type" value="Transcribed_RNA"/>
</dbReference>
<feature type="region of interest" description="Disordered" evidence="2">
    <location>
        <begin position="235"/>
        <end position="299"/>
    </location>
</feature>
<feature type="compositionally biased region" description="Low complexity" evidence="2">
    <location>
        <begin position="72"/>
        <end position="105"/>
    </location>
</feature>
<keyword evidence="1" id="KW-0479">Metal-binding</keyword>
<feature type="compositionally biased region" description="Low complexity" evidence="2">
    <location>
        <begin position="235"/>
        <end position="256"/>
    </location>
</feature>
<protein>
    <recommendedName>
        <fullName evidence="3">C3H1-type domain-containing protein</fullName>
    </recommendedName>
</protein>
<evidence type="ECO:0000259" key="3">
    <source>
        <dbReference type="PROSITE" id="PS50103"/>
    </source>
</evidence>
<feature type="zinc finger region" description="C3H1-type" evidence="1">
    <location>
        <begin position="29"/>
        <end position="56"/>
    </location>
</feature>
<feature type="region of interest" description="Disordered" evidence="2">
    <location>
        <begin position="1"/>
        <end position="20"/>
    </location>
</feature>
<keyword evidence="1" id="KW-0863">Zinc-finger</keyword>
<feature type="domain" description="C3H1-type" evidence="3">
    <location>
        <begin position="29"/>
        <end position="56"/>
    </location>
</feature>
<dbReference type="PROSITE" id="PS50103">
    <property type="entry name" value="ZF_C3H1"/>
    <property type="match status" value="1"/>
</dbReference>
<gene>
    <name evidence="4" type="ORF">AMON00008_LOCUS22199</name>
</gene>
<keyword evidence="1" id="KW-0862">Zinc</keyword>
<sequence>MASSARSGRGSDGGSQPELLSEGSRFHLAGKCKPCAFFHSKGCLNGPACTFCHECPPHEAKRRQRVRRQLLRPLQGHSLQQSDESSNSTTSSRRARTSSLSRQSSLETPASMGKESHELQSWIVSAARELPRSGPCSSCSAQARREQRWMGAPAAKRDHAETDAFTVISTPSIGVSVHLPESLPPLPCVRGPVQLASSGSCTTTSVALQAASLEGSGTGPGHVQCMVVPMLVSVPPQQQQPRRQQQQQQLPPQQQRDPPRLPQQQASPPQPEWFPHADRADVTAAPTSGCESPATAAGY</sequence>
<reference evidence="4" key="1">
    <citation type="submission" date="2021-01" db="EMBL/GenBank/DDBJ databases">
        <authorList>
            <person name="Corre E."/>
            <person name="Pelletier E."/>
            <person name="Niang G."/>
            <person name="Scheremetjew M."/>
            <person name="Finn R."/>
            <person name="Kale V."/>
            <person name="Holt S."/>
            <person name="Cochrane G."/>
            <person name="Meng A."/>
            <person name="Brown T."/>
            <person name="Cohen L."/>
        </authorList>
    </citation>
    <scope>NUCLEOTIDE SEQUENCE</scope>
    <source>
        <strain evidence="4">CCMP3105</strain>
    </source>
</reference>
<dbReference type="GO" id="GO:0008270">
    <property type="term" value="F:zinc ion binding"/>
    <property type="evidence" value="ECO:0007669"/>
    <property type="project" value="UniProtKB-KW"/>
</dbReference>
<evidence type="ECO:0000256" key="1">
    <source>
        <dbReference type="PROSITE-ProRule" id="PRU00723"/>
    </source>
</evidence>
<organism evidence="4">
    <name type="scientific">Alexandrium monilatum</name>
    <dbReference type="NCBI Taxonomy" id="311494"/>
    <lineage>
        <taxon>Eukaryota</taxon>
        <taxon>Sar</taxon>
        <taxon>Alveolata</taxon>
        <taxon>Dinophyceae</taxon>
        <taxon>Gonyaulacales</taxon>
        <taxon>Pyrocystaceae</taxon>
        <taxon>Alexandrium</taxon>
    </lineage>
</organism>
<dbReference type="AlphaFoldDB" id="A0A7S4QL84"/>
<evidence type="ECO:0000256" key="2">
    <source>
        <dbReference type="SAM" id="MobiDB-lite"/>
    </source>
</evidence>
<name>A0A7S4QL84_9DINO</name>
<feature type="region of interest" description="Disordered" evidence="2">
    <location>
        <begin position="72"/>
        <end position="117"/>
    </location>
</feature>
<proteinExistence type="predicted"/>